<dbReference type="EMBL" id="CP136920">
    <property type="protein sequence ID" value="WOO42382.1"/>
    <property type="molecule type" value="Genomic_DNA"/>
</dbReference>
<accession>A0AAQ3LD91</accession>
<keyword evidence="3" id="KW-1185">Reference proteome</keyword>
<gene>
    <name evidence="2" type="ORF">RZN69_04720</name>
</gene>
<sequence>MSFPQRLFIFCIGALIGTILVVYIMKKRGLEKPEGPPETLEQAEIQAVPGILKAYDERRMPLDSPYIVGSFRQPGKNPGEYRRVAVLRGRLPGQLLRVVEIQKSLPNGMIELLKWRVMAADRVVAQLNPGTKPSELTSKLGEWGYRLLKKASESDAYVIQLDNSEPEAVDLAIKRIEGLGSPVVSVRPDYLDSHNTDL</sequence>
<keyword evidence="1" id="KW-1133">Transmembrane helix</keyword>
<protein>
    <submittedName>
        <fullName evidence="2">Uncharacterized protein</fullName>
    </submittedName>
</protein>
<organism evidence="2 3">
    <name type="scientific">Rubellicoccus peritrichatus</name>
    <dbReference type="NCBI Taxonomy" id="3080537"/>
    <lineage>
        <taxon>Bacteria</taxon>
        <taxon>Pseudomonadati</taxon>
        <taxon>Verrucomicrobiota</taxon>
        <taxon>Opitutia</taxon>
        <taxon>Puniceicoccales</taxon>
        <taxon>Cerasicoccaceae</taxon>
        <taxon>Rubellicoccus</taxon>
    </lineage>
</organism>
<dbReference type="Proteomes" id="UP001304300">
    <property type="component" value="Chromosome"/>
</dbReference>
<name>A0AAQ3LD91_9BACT</name>
<keyword evidence="1" id="KW-0472">Membrane</keyword>
<reference evidence="2 3" key="1">
    <citation type="submission" date="2023-10" db="EMBL/GenBank/DDBJ databases">
        <title>Rubellicoccus peritrichatus gen. nov., sp. nov., isolated from an algae of coral reef tank.</title>
        <authorList>
            <person name="Luo J."/>
        </authorList>
    </citation>
    <scope>NUCLEOTIDE SEQUENCE [LARGE SCALE GENOMIC DNA]</scope>
    <source>
        <strain evidence="2 3">CR14</strain>
    </source>
</reference>
<proteinExistence type="predicted"/>
<feature type="transmembrane region" description="Helical" evidence="1">
    <location>
        <begin position="6"/>
        <end position="25"/>
    </location>
</feature>
<dbReference type="AlphaFoldDB" id="A0AAQ3LD91"/>
<evidence type="ECO:0000313" key="3">
    <source>
        <dbReference type="Proteomes" id="UP001304300"/>
    </source>
</evidence>
<dbReference type="RefSeq" id="WP_317834901.1">
    <property type="nucleotide sequence ID" value="NZ_CP136920.1"/>
</dbReference>
<keyword evidence="1" id="KW-0812">Transmembrane</keyword>
<evidence type="ECO:0000313" key="2">
    <source>
        <dbReference type="EMBL" id="WOO42382.1"/>
    </source>
</evidence>
<evidence type="ECO:0000256" key="1">
    <source>
        <dbReference type="SAM" id="Phobius"/>
    </source>
</evidence>
<dbReference type="KEGG" id="puo:RZN69_04720"/>